<evidence type="ECO:0000313" key="3">
    <source>
        <dbReference type="Proteomes" id="UP001241603"/>
    </source>
</evidence>
<dbReference type="PANTHER" id="PTHR43752">
    <property type="entry name" value="BNR/ASP-BOX REPEAT FAMILY PROTEIN"/>
    <property type="match status" value="1"/>
</dbReference>
<comment type="caution">
    <text evidence="2">The sequence shown here is derived from an EMBL/GenBank/DDBJ whole genome shotgun (WGS) entry which is preliminary data.</text>
</comment>
<proteinExistence type="predicted"/>
<dbReference type="InterPro" id="IPR011040">
    <property type="entry name" value="Sialidase"/>
</dbReference>
<gene>
    <name evidence="2" type="ORF">QO014_003735</name>
</gene>
<dbReference type="PANTHER" id="PTHR43752:SF2">
    <property type="entry name" value="BNR_ASP-BOX REPEAT FAMILY PROTEIN"/>
    <property type="match status" value="1"/>
</dbReference>
<evidence type="ECO:0000259" key="1">
    <source>
        <dbReference type="Pfam" id="PF13088"/>
    </source>
</evidence>
<organism evidence="2 3">
    <name type="scientific">Kaistia dalseonensis</name>
    <dbReference type="NCBI Taxonomy" id="410840"/>
    <lineage>
        <taxon>Bacteria</taxon>
        <taxon>Pseudomonadati</taxon>
        <taxon>Pseudomonadota</taxon>
        <taxon>Alphaproteobacteria</taxon>
        <taxon>Hyphomicrobiales</taxon>
        <taxon>Kaistiaceae</taxon>
        <taxon>Kaistia</taxon>
    </lineage>
</organism>
<evidence type="ECO:0000313" key="2">
    <source>
        <dbReference type="EMBL" id="MDQ0439334.1"/>
    </source>
</evidence>
<dbReference type="EMBL" id="JAUSVO010000005">
    <property type="protein sequence ID" value="MDQ0439334.1"/>
    <property type="molecule type" value="Genomic_DNA"/>
</dbReference>
<protein>
    <submittedName>
        <fullName evidence="2">Neuraminidase</fullName>
    </submittedName>
</protein>
<feature type="domain" description="Sialidase" evidence="1">
    <location>
        <begin position="50"/>
        <end position="370"/>
    </location>
</feature>
<dbReference type="InterPro" id="IPR036278">
    <property type="entry name" value="Sialidase_sf"/>
</dbReference>
<keyword evidence="3" id="KW-1185">Reference proteome</keyword>
<accession>A0ABU0HCW2</accession>
<sequence length="393" mass="43307">MAATTTEAALELVLDGEIRPVAGDEARAEALLPSAVPQSHAANLLPLSNGDLACVWFAGTQEGLPDISIYWSKLKAGEAVWSEAVKLSDDPGHSEQNPVLFPAPDGRLWLLYTSQDFGNQDTSVIKYRISEDGGESWGPIGQLFEDQGVFIRQRIVVLDNGDWLLPIFLCRPNANGKWDGSNDTSAVRISSDRGRNWTQYNVPDSLGAVHMNVLKTADGLVAFYRSRWADFILRSTSRDGRVWSAPVATPLPNNNSSIQVSRLASGRLAVVYNHKSAADSVERRRSLYDEIDGGGETVTALRPDRAAVWGVPRAPLSIALSEDDGVTWRFRRDIETGDGYCLSNESREASRNRELSYPTVTQSADGTVHVAYTYFRRAIKYVRLSEDWAMQSA</sequence>
<dbReference type="SUPFAM" id="SSF50939">
    <property type="entry name" value="Sialidases"/>
    <property type="match status" value="1"/>
</dbReference>
<dbReference type="Proteomes" id="UP001241603">
    <property type="component" value="Unassembled WGS sequence"/>
</dbReference>
<dbReference type="Gene3D" id="2.120.10.10">
    <property type="match status" value="1"/>
</dbReference>
<dbReference type="Pfam" id="PF13088">
    <property type="entry name" value="BNR_2"/>
    <property type="match status" value="1"/>
</dbReference>
<reference evidence="2 3" key="1">
    <citation type="submission" date="2023-07" db="EMBL/GenBank/DDBJ databases">
        <title>Genomic Encyclopedia of Type Strains, Phase IV (KMG-IV): sequencing the most valuable type-strain genomes for metagenomic binning, comparative biology and taxonomic classification.</title>
        <authorList>
            <person name="Goeker M."/>
        </authorList>
    </citation>
    <scope>NUCLEOTIDE SEQUENCE [LARGE SCALE GENOMIC DNA]</scope>
    <source>
        <strain evidence="2 3">B6-8</strain>
    </source>
</reference>
<name>A0ABU0HCW2_9HYPH</name>
<dbReference type="RefSeq" id="WP_266350221.1">
    <property type="nucleotide sequence ID" value="NZ_JAPKNG010000005.1"/>
</dbReference>
<dbReference type="CDD" id="cd15482">
    <property type="entry name" value="Sialidase_non-viral"/>
    <property type="match status" value="1"/>
</dbReference>